<dbReference type="RefSeq" id="WP_261697346.1">
    <property type="nucleotide sequence ID" value="NZ_CP104694.1"/>
</dbReference>
<organism evidence="2 3">
    <name type="scientific">Tahibacter amnicola</name>
    <dbReference type="NCBI Taxonomy" id="2976241"/>
    <lineage>
        <taxon>Bacteria</taxon>
        <taxon>Pseudomonadati</taxon>
        <taxon>Pseudomonadota</taxon>
        <taxon>Gammaproteobacteria</taxon>
        <taxon>Lysobacterales</taxon>
        <taxon>Rhodanobacteraceae</taxon>
        <taxon>Tahibacter</taxon>
    </lineage>
</organism>
<sequence length="294" mass="32307">MVPVIRNLGVVALAALLGACATTPENAASPRESSVLAEAALPVLPEHRLAVDDAEFDGLLLHREDRAVMIASDVLHSSQIAHKEALKSRWLATALGPAGLYWTVSFIDVVNGAPVIVAEVQVTLTTDPPKAAIREVQPPRPLADDELARHRALASAAATQWQRCSPQYTYSTQFKLAGDHRVIDVRLMPARQRADEFPLSGFHRLRYRETEYATPADTYAQTPTCLHVGQASGSEKPKDVALRVDHTTSETPTEFHVFMSLSYDRPLLVTTVRNRLTWLVVDGKIRRIVSPKGL</sequence>
<dbReference type="Proteomes" id="UP001064632">
    <property type="component" value="Chromosome"/>
</dbReference>
<protein>
    <recommendedName>
        <fullName evidence="4">Conjugative transfer protein CagX</fullName>
    </recommendedName>
</protein>
<evidence type="ECO:0000313" key="2">
    <source>
        <dbReference type="EMBL" id="UXI70396.1"/>
    </source>
</evidence>
<dbReference type="EMBL" id="CP104694">
    <property type="protein sequence ID" value="UXI70396.1"/>
    <property type="molecule type" value="Genomic_DNA"/>
</dbReference>
<name>A0ABY6BL99_9GAMM</name>
<keyword evidence="3" id="KW-1185">Reference proteome</keyword>
<keyword evidence="1" id="KW-0732">Signal</keyword>
<accession>A0ABY6BL99</accession>
<gene>
    <name evidence="2" type="ORF">N4264_12400</name>
</gene>
<proteinExistence type="predicted"/>
<reference evidence="2" key="1">
    <citation type="submission" date="2022-09" db="EMBL/GenBank/DDBJ databases">
        <title>Tahibacter sp. nov., isolated from a fresh water.</title>
        <authorList>
            <person name="Baek J.H."/>
            <person name="Lee J.K."/>
            <person name="Kim J.M."/>
            <person name="Jeon C.O."/>
        </authorList>
    </citation>
    <scope>NUCLEOTIDE SEQUENCE</scope>
    <source>
        <strain evidence="2">W38</strain>
    </source>
</reference>
<evidence type="ECO:0000256" key="1">
    <source>
        <dbReference type="SAM" id="SignalP"/>
    </source>
</evidence>
<feature type="chain" id="PRO_5047194339" description="Conjugative transfer protein CagX" evidence="1">
    <location>
        <begin position="28"/>
        <end position="294"/>
    </location>
</feature>
<feature type="signal peptide" evidence="1">
    <location>
        <begin position="1"/>
        <end position="27"/>
    </location>
</feature>
<evidence type="ECO:0000313" key="3">
    <source>
        <dbReference type="Proteomes" id="UP001064632"/>
    </source>
</evidence>
<dbReference type="PROSITE" id="PS51257">
    <property type="entry name" value="PROKAR_LIPOPROTEIN"/>
    <property type="match status" value="1"/>
</dbReference>
<evidence type="ECO:0008006" key="4">
    <source>
        <dbReference type="Google" id="ProtNLM"/>
    </source>
</evidence>